<gene>
    <name evidence="2" type="ORF">C4N23_00230</name>
</gene>
<accession>A0A329UPG0</accession>
<keyword evidence="3" id="KW-1185">Reference proteome</keyword>
<evidence type="ECO:0000313" key="2">
    <source>
        <dbReference type="EMBL" id="RAW63480.1"/>
    </source>
</evidence>
<evidence type="ECO:0000256" key="1">
    <source>
        <dbReference type="SAM" id="MobiDB-lite"/>
    </source>
</evidence>
<feature type="region of interest" description="Disordered" evidence="1">
    <location>
        <begin position="100"/>
        <end position="128"/>
    </location>
</feature>
<comment type="caution">
    <text evidence="2">The sequence shown here is derived from an EMBL/GenBank/DDBJ whole genome shotgun (WGS) entry which is preliminary data.</text>
</comment>
<dbReference type="Proteomes" id="UP000250429">
    <property type="component" value="Unassembled WGS sequence"/>
</dbReference>
<dbReference type="EMBL" id="PRLC01000001">
    <property type="protein sequence ID" value="RAW63480.1"/>
    <property type="molecule type" value="Genomic_DNA"/>
</dbReference>
<dbReference type="AlphaFoldDB" id="A0A329UPG0"/>
<evidence type="ECO:0000313" key="3">
    <source>
        <dbReference type="Proteomes" id="UP000250429"/>
    </source>
</evidence>
<name>A0A329UPG0_9FIRM</name>
<feature type="region of interest" description="Disordered" evidence="1">
    <location>
        <begin position="166"/>
        <end position="195"/>
    </location>
</feature>
<feature type="compositionally biased region" description="Basic and acidic residues" evidence="1">
    <location>
        <begin position="106"/>
        <end position="115"/>
    </location>
</feature>
<protein>
    <submittedName>
        <fullName evidence="2">Uncharacterized protein</fullName>
    </submittedName>
</protein>
<reference evidence="2 3" key="1">
    <citation type="submission" date="2018-02" db="EMBL/GenBank/DDBJ databases">
        <title>Complete genome sequencing of Faecalibacterium prausnitzii strains isolated from the human gut.</title>
        <authorList>
            <person name="Fitzgerald B.C."/>
            <person name="Shkoporov A.N."/>
            <person name="Ross P.R."/>
            <person name="Hill C."/>
        </authorList>
    </citation>
    <scope>NUCLEOTIDE SEQUENCE [LARGE SCALE GENOMIC DNA]</scope>
    <source>
        <strain evidence="2 3">APC922/41-1</strain>
    </source>
</reference>
<proteinExistence type="predicted"/>
<organism evidence="2 3">
    <name type="scientific">Faecalibacterium hattorii</name>
    <dbReference type="NCBI Taxonomy" id="2935520"/>
    <lineage>
        <taxon>Bacteria</taxon>
        <taxon>Bacillati</taxon>
        <taxon>Bacillota</taxon>
        <taxon>Clostridia</taxon>
        <taxon>Eubacteriales</taxon>
        <taxon>Oscillospiraceae</taxon>
        <taxon>Faecalibacterium</taxon>
    </lineage>
</organism>
<dbReference type="RefSeq" id="WP_112143195.1">
    <property type="nucleotide sequence ID" value="NZ_PRLC01000001.1"/>
</dbReference>
<sequence>MLKLTVAGEQSWNPRTEEFEYTKPVELRLEHSLLSLAKWESKWHVPFLTSSGSMTREQQLDYIRCMTVTQGTDPAVYRKLTREQLTAINEYMDDPMTATWFAGEPKPNEPKDKRTARPKRRPPRGGTTTAEVLYAQMFALGIPKECEKWHLNRLLTLIRVGQEMNAPQKKMTPGERMSQQRALNAQRKAKMHTRG</sequence>